<name>A0AAV5MPN2_9ROSI</name>
<evidence type="ECO:0000256" key="1">
    <source>
        <dbReference type="SAM" id="MobiDB-lite"/>
    </source>
</evidence>
<accession>A0AAV5MPN2</accession>
<dbReference type="AlphaFoldDB" id="A0AAV5MPN2"/>
<feature type="region of interest" description="Disordered" evidence="1">
    <location>
        <begin position="32"/>
        <end position="53"/>
    </location>
</feature>
<sequence length="145" mass="15903">LGQDSASALSSIFSLITVASQSSTQQCGVTITPLDPDDSDHESNETTSLGDKRIGIRTSVKQLTDHVISGLEEALHKEPELGRCVNMLNGYIQPLLKLQTTKGMKSDNGVAEEVKLDSNQSMPERKLEASNLLTEERFRRRLCSD</sequence>
<dbReference type="Proteomes" id="UP001054252">
    <property type="component" value="Unassembled WGS sequence"/>
</dbReference>
<feature type="non-terminal residue" evidence="2">
    <location>
        <position position="1"/>
    </location>
</feature>
<organism evidence="2 3">
    <name type="scientific">Rubroshorea leprosula</name>
    <dbReference type="NCBI Taxonomy" id="152421"/>
    <lineage>
        <taxon>Eukaryota</taxon>
        <taxon>Viridiplantae</taxon>
        <taxon>Streptophyta</taxon>
        <taxon>Embryophyta</taxon>
        <taxon>Tracheophyta</taxon>
        <taxon>Spermatophyta</taxon>
        <taxon>Magnoliopsida</taxon>
        <taxon>eudicotyledons</taxon>
        <taxon>Gunneridae</taxon>
        <taxon>Pentapetalae</taxon>
        <taxon>rosids</taxon>
        <taxon>malvids</taxon>
        <taxon>Malvales</taxon>
        <taxon>Dipterocarpaceae</taxon>
        <taxon>Rubroshorea</taxon>
    </lineage>
</organism>
<gene>
    <name evidence="2" type="ORF">SLEP1_g58519</name>
</gene>
<evidence type="ECO:0000313" key="3">
    <source>
        <dbReference type="Proteomes" id="UP001054252"/>
    </source>
</evidence>
<reference evidence="2 3" key="1">
    <citation type="journal article" date="2021" name="Commun. Biol.">
        <title>The genome of Shorea leprosula (Dipterocarpaceae) highlights the ecological relevance of drought in aseasonal tropical rainforests.</title>
        <authorList>
            <person name="Ng K.K.S."/>
            <person name="Kobayashi M.J."/>
            <person name="Fawcett J.A."/>
            <person name="Hatakeyama M."/>
            <person name="Paape T."/>
            <person name="Ng C.H."/>
            <person name="Ang C.C."/>
            <person name="Tnah L.H."/>
            <person name="Lee C.T."/>
            <person name="Nishiyama T."/>
            <person name="Sese J."/>
            <person name="O'Brien M.J."/>
            <person name="Copetti D."/>
            <person name="Mohd Noor M.I."/>
            <person name="Ong R.C."/>
            <person name="Putra M."/>
            <person name="Sireger I.Z."/>
            <person name="Indrioko S."/>
            <person name="Kosugi Y."/>
            <person name="Izuno A."/>
            <person name="Isagi Y."/>
            <person name="Lee S.L."/>
            <person name="Shimizu K.K."/>
        </authorList>
    </citation>
    <scope>NUCLEOTIDE SEQUENCE [LARGE SCALE GENOMIC DNA]</scope>
    <source>
        <strain evidence="2">214</strain>
    </source>
</reference>
<dbReference type="EMBL" id="BPVZ01000561">
    <property type="protein sequence ID" value="GKV51901.1"/>
    <property type="molecule type" value="Genomic_DNA"/>
</dbReference>
<keyword evidence="3" id="KW-1185">Reference proteome</keyword>
<evidence type="ECO:0000313" key="2">
    <source>
        <dbReference type="EMBL" id="GKV51901.1"/>
    </source>
</evidence>
<comment type="caution">
    <text evidence="2">The sequence shown here is derived from an EMBL/GenBank/DDBJ whole genome shotgun (WGS) entry which is preliminary data.</text>
</comment>
<proteinExistence type="predicted"/>
<protein>
    <submittedName>
        <fullName evidence="2">Uncharacterized protein</fullName>
    </submittedName>
</protein>